<reference evidence="1 2" key="1">
    <citation type="submission" date="2013-11" db="EMBL/GenBank/DDBJ databases">
        <title>Genome sequencing of Stegodyphus mimosarum.</title>
        <authorList>
            <person name="Bechsgaard J."/>
        </authorList>
    </citation>
    <scope>NUCLEOTIDE SEQUENCE [LARGE SCALE GENOMIC DNA]</scope>
</reference>
<accession>A0A087UXF0</accession>
<dbReference type="STRING" id="407821.A0A087UXF0"/>
<proteinExistence type="predicted"/>
<evidence type="ECO:0000313" key="1">
    <source>
        <dbReference type="EMBL" id="KFM82039.1"/>
    </source>
</evidence>
<gene>
    <name evidence="1" type="ORF">X975_05280</name>
</gene>
<dbReference type="OMA" id="NANVEHI"/>
<dbReference type="EMBL" id="KK122151">
    <property type="protein sequence ID" value="KFM82039.1"/>
    <property type="molecule type" value="Genomic_DNA"/>
</dbReference>
<dbReference type="PANTHER" id="PTHR46060:SF1">
    <property type="entry name" value="MARINER MOS1 TRANSPOSASE-LIKE PROTEIN"/>
    <property type="match status" value="1"/>
</dbReference>
<evidence type="ECO:0008006" key="3">
    <source>
        <dbReference type="Google" id="ProtNLM"/>
    </source>
</evidence>
<dbReference type="Proteomes" id="UP000054359">
    <property type="component" value="Unassembled WGS sequence"/>
</dbReference>
<dbReference type="InterPro" id="IPR052709">
    <property type="entry name" value="Transposase-MT_Hybrid"/>
</dbReference>
<evidence type="ECO:0000313" key="2">
    <source>
        <dbReference type="Proteomes" id="UP000054359"/>
    </source>
</evidence>
<dbReference type="AlphaFoldDB" id="A0A087UXF0"/>
<keyword evidence="2" id="KW-1185">Reference proteome</keyword>
<feature type="non-terminal residue" evidence="1">
    <location>
        <position position="62"/>
    </location>
</feature>
<dbReference type="PANTHER" id="PTHR46060">
    <property type="entry name" value="MARINER MOS1 TRANSPOSASE-LIKE PROTEIN"/>
    <property type="match status" value="1"/>
</dbReference>
<dbReference type="OrthoDB" id="6433839at2759"/>
<protein>
    <recommendedName>
        <fullName evidence="3">Mos1 transposase HTH domain-containing protein</fullName>
    </recommendedName>
</protein>
<organism evidence="1 2">
    <name type="scientific">Stegodyphus mimosarum</name>
    <name type="common">African social velvet spider</name>
    <dbReference type="NCBI Taxonomy" id="407821"/>
    <lineage>
        <taxon>Eukaryota</taxon>
        <taxon>Metazoa</taxon>
        <taxon>Ecdysozoa</taxon>
        <taxon>Arthropoda</taxon>
        <taxon>Chelicerata</taxon>
        <taxon>Arachnida</taxon>
        <taxon>Araneae</taxon>
        <taxon>Araneomorphae</taxon>
        <taxon>Entelegynae</taxon>
        <taxon>Eresoidea</taxon>
        <taxon>Eresidae</taxon>
        <taxon>Stegodyphus</taxon>
    </lineage>
</organism>
<name>A0A087UXF0_STEMI</name>
<sequence>MIKQAYAGKALSRSHVFEWHKRFHEGRDSVQDDLRAGRPSIIAHTNANVEHIRQLLQEDCYV</sequence>